<dbReference type="Gene3D" id="2.130.10.10">
    <property type="entry name" value="YVTN repeat-like/Quinoprotein amine dehydrogenase"/>
    <property type="match status" value="2"/>
</dbReference>
<name>A0A9N9TP21_PHYSR</name>
<evidence type="ECO:0000313" key="1">
    <source>
        <dbReference type="EMBL" id="CAG9859512.1"/>
    </source>
</evidence>
<keyword evidence="2" id="KW-1185">Reference proteome</keyword>
<reference evidence="1" key="1">
    <citation type="submission" date="2022-01" db="EMBL/GenBank/DDBJ databases">
        <authorList>
            <person name="King R."/>
        </authorList>
    </citation>
    <scope>NUCLEOTIDE SEQUENCE</scope>
</reference>
<sequence>MEAKLTRYNCFVGTARGFLLSTTDKPNQIKHKKPEFASEVTAQTFNKDQTEIVIGYKNGHLHRYDPSGNEYIQTISDLEGEGGIIGLGYADNNSIIAGKSDGCINIRNEKNYVKSFKINLHPEGTLDAMVVNPSGTTIGTGGEKNDFKLWDIETQKCTFHAKSMGHDNLNLPIPTSIRGITFLPDEPNLGCCCTKEGHVLLYDERIQRRPVVKFIETKASYTTISSAYRERQCLVGTTKGYMQLLDMKAGKCLKTFTSFTGSITSIACDPTEPIVVSVSLDKHLRMHHLETKELLQKVYMKVNLTSLLIRPVIKEEITEGEEQSGNVETNQEIDDEYDNIFNNMEIVSDKIKIKKHHSSEKDDGVNHIKKIKSSTKLKNIFARNL</sequence>
<dbReference type="GO" id="GO:0030687">
    <property type="term" value="C:preribosome, large subunit precursor"/>
    <property type="evidence" value="ECO:0007669"/>
    <property type="project" value="TreeGrafter"/>
</dbReference>
<dbReference type="InterPro" id="IPR036322">
    <property type="entry name" value="WD40_repeat_dom_sf"/>
</dbReference>
<dbReference type="SUPFAM" id="SSF50978">
    <property type="entry name" value="WD40 repeat-like"/>
    <property type="match status" value="1"/>
</dbReference>
<dbReference type="Pfam" id="PF00400">
    <property type="entry name" value="WD40"/>
    <property type="match status" value="1"/>
</dbReference>
<dbReference type="SMART" id="SM00320">
    <property type="entry name" value="WD40"/>
    <property type="match status" value="4"/>
</dbReference>
<accession>A0A9N9TP21</accession>
<dbReference type="AlphaFoldDB" id="A0A9N9TP21"/>
<dbReference type="InterPro" id="IPR015943">
    <property type="entry name" value="WD40/YVTN_repeat-like_dom_sf"/>
</dbReference>
<dbReference type="InterPro" id="IPR001680">
    <property type="entry name" value="WD40_rpt"/>
</dbReference>
<organism evidence="1 2">
    <name type="scientific">Phyllotreta striolata</name>
    <name type="common">Striped flea beetle</name>
    <name type="synonym">Crioceris striolata</name>
    <dbReference type="NCBI Taxonomy" id="444603"/>
    <lineage>
        <taxon>Eukaryota</taxon>
        <taxon>Metazoa</taxon>
        <taxon>Ecdysozoa</taxon>
        <taxon>Arthropoda</taxon>
        <taxon>Hexapoda</taxon>
        <taxon>Insecta</taxon>
        <taxon>Pterygota</taxon>
        <taxon>Neoptera</taxon>
        <taxon>Endopterygota</taxon>
        <taxon>Coleoptera</taxon>
        <taxon>Polyphaga</taxon>
        <taxon>Cucujiformia</taxon>
        <taxon>Chrysomeloidea</taxon>
        <taxon>Chrysomelidae</taxon>
        <taxon>Galerucinae</taxon>
        <taxon>Alticini</taxon>
        <taxon>Phyllotreta</taxon>
    </lineage>
</organism>
<protein>
    <recommendedName>
        <fullName evidence="3">WD repeat-containing protein 74</fullName>
    </recommendedName>
</protein>
<proteinExistence type="predicted"/>
<evidence type="ECO:0000313" key="2">
    <source>
        <dbReference type="Proteomes" id="UP001153712"/>
    </source>
</evidence>
<dbReference type="Proteomes" id="UP001153712">
    <property type="component" value="Chromosome 2"/>
</dbReference>
<dbReference type="InterPro" id="IPR037379">
    <property type="entry name" value="WDR74/Nsa1"/>
</dbReference>
<dbReference type="GO" id="GO:0042273">
    <property type="term" value="P:ribosomal large subunit biogenesis"/>
    <property type="evidence" value="ECO:0007669"/>
    <property type="project" value="InterPro"/>
</dbReference>
<dbReference type="PANTHER" id="PTHR16038">
    <property type="entry name" value="NOP SEVEN ASSOCIATED PROTEIN 1"/>
    <property type="match status" value="1"/>
</dbReference>
<dbReference type="EMBL" id="OU900095">
    <property type="protein sequence ID" value="CAG9859512.1"/>
    <property type="molecule type" value="Genomic_DNA"/>
</dbReference>
<evidence type="ECO:0008006" key="3">
    <source>
        <dbReference type="Google" id="ProtNLM"/>
    </source>
</evidence>
<dbReference type="GO" id="GO:0005730">
    <property type="term" value="C:nucleolus"/>
    <property type="evidence" value="ECO:0007669"/>
    <property type="project" value="InterPro"/>
</dbReference>
<gene>
    <name evidence="1" type="ORF">PHYEVI_LOCUS5886</name>
</gene>
<dbReference type="PANTHER" id="PTHR16038:SF4">
    <property type="entry name" value="WD REPEAT-CONTAINING PROTEIN 74"/>
    <property type="match status" value="1"/>
</dbReference>
<dbReference type="OrthoDB" id="18388at2759"/>